<sequence length="178" mass="19569">MPSYPPCRQPRLLAVLEPYRPGGNRLFRITPPQPVPPLPPLPPSAIYPSLTSLPSLQDQLAESLFCNTLPSSSSYQTPVELRRDTINTRLSSLLPPAICPIQPSSHHKPRSSSEPDSTHPSRSHLPAIVDPLQQSSIANKHTTHLLRVPTYLRIIDWTDCGGTRSGALFPPTQESPPL</sequence>
<dbReference type="EMBL" id="CACVBS010000002">
    <property type="protein sequence ID" value="CAA7258845.1"/>
    <property type="molecule type" value="Genomic_DNA"/>
</dbReference>
<dbReference type="AlphaFoldDB" id="A0A8S0XDM8"/>
<evidence type="ECO:0000313" key="2">
    <source>
        <dbReference type="EMBL" id="CAA7258845.1"/>
    </source>
</evidence>
<accession>A0A8S0XDM8</accession>
<evidence type="ECO:0000256" key="1">
    <source>
        <dbReference type="SAM" id="MobiDB-lite"/>
    </source>
</evidence>
<evidence type="ECO:0000313" key="3">
    <source>
        <dbReference type="Proteomes" id="UP000467700"/>
    </source>
</evidence>
<reference evidence="2 3" key="1">
    <citation type="submission" date="2020-01" db="EMBL/GenBank/DDBJ databases">
        <authorList>
            <person name="Gupta K D."/>
        </authorList>
    </citation>
    <scope>NUCLEOTIDE SEQUENCE [LARGE SCALE GENOMIC DNA]</scope>
</reference>
<gene>
    <name evidence="2" type="ORF">AAE3_LOCUS1120</name>
</gene>
<keyword evidence="3" id="KW-1185">Reference proteome</keyword>
<dbReference type="Proteomes" id="UP000467700">
    <property type="component" value="Unassembled WGS sequence"/>
</dbReference>
<organism evidence="2 3">
    <name type="scientific">Cyclocybe aegerita</name>
    <name type="common">Black poplar mushroom</name>
    <name type="synonym">Agrocybe aegerita</name>
    <dbReference type="NCBI Taxonomy" id="1973307"/>
    <lineage>
        <taxon>Eukaryota</taxon>
        <taxon>Fungi</taxon>
        <taxon>Dikarya</taxon>
        <taxon>Basidiomycota</taxon>
        <taxon>Agaricomycotina</taxon>
        <taxon>Agaricomycetes</taxon>
        <taxon>Agaricomycetidae</taxon>
        <taxon>Agaricales</taxon>
        <taxon>Agaricineae</taxon>
        <taxon>Bolbitiaceae</taxon>
        <taxon>Cyclocybe</taxon>
    </lineage>
</organism>
<comment type="caution">
    <text evidence="2">The sequence shown here is derived from an EMBL/GenBank/DDBJ whole genome shotgun (WGS) entry which is preliminary data.</text>
</comment>
<proteinExistence type="predicted"/>
<name>A0A8S0XDM8_CYCAE</name>
<protein>
    <submittedName>
        <fullName evidence="2">Uncharacterized protein</fullName>
    </submittedName>
</protein>
<feature type="region of interest" description="Disordered" evidence="1">
    <location>
        <begin position="97"/>
        <end position="125"/>
    </location>
</feature>